<feature type="transmembrane region" description="Helical" evidence="5">
    <location>
        <begin position="97"/>
        <end position="117"/>
    </location>
</feature>
<organism evidence="6 7">
    <name type="scientific">Geotrichum candidum</name>
    <name type="common">Oospora lactis</name>
    <name type="synonym">Dipodascus geotrichum</name>
    <dbReference type="NCBI Taxonomy" id="1173061"/>
    <lineage>
        <taxon>Eukaryota</taxon>
        <taxon>Fungi</taxon>
        <taxon>Dikarya</taxon>
        <taxon>Ascomycota</taxon>
        <taxon>Saccharomycotina</taxon>
        <taxon>Dipodascomycetes</taxon>
        <taxon>Dipodascales</taxon>
        <taxon>Dipodascaceae</taxon>
        <taxon>Geotrichum</taxon>
    </lineage>
</organism>
<sequence length="494" mass="53176">MCTASNFLFLKTGIGSGTTYLYSAYAPQLAAQLKFSVTQSSTIGLISSLGTALTGPGSGTLVDTQGPSVAIAIGAALVFLGYNVVQQAYSHSYSSFPVIAGAMLCVGAGSTFVLSAVVKCAAVNYPNLQGIATSIPIAAYGLSAFVLSWFSALVVPDNTEGMLWVLCVAPTVLFVFAFFFVRLLPPQEYTSLETEITDEINPTRPHSPGESHELQMVTRSRALTLSDHNDLDEDHEDHENVVVVGLDNAETGNSEDLHGQKLLSSVLFWIHCLIMGILAGVGQMYIYSCGYVVKALLTHEHPLATMTPNEVDQFLALVHQTQSFHVSIISVSSFAGRLVSGTATDFLVHRVHTSRDWILFGIAVLCLLAQFCGLVISRSSLLWITSGSTGFMYGMCFGAYPMIIGDAFGMNHFTQNWGIITTSPIPTAYLFNWIFGKFYDSNSVEDTSTGNLECTLGIACYSKAYIVTLAASVLVVVLSVLVVFKSNTRSKRLS</sequence>
<reference evidence="6" key="1">
    <citation type="submission" date="2014-03" db="EMBL/GenBank/DDBJ databases">
        <authorList>
            <person name="Casaregola S."/>
        </authorList>
    </citation>
    <scope>NUCLEOTIDE SEQUENCE [LARGE SCALE GENOMIC DNA]</scope>
    <source>
        <strain evidence="6">CLIB 918</strain>
    </source>
</reference>
<feature type="transmembrane region" description="Helical" evidence="5">
    <location>
        <begin position="266"/>
        <end position="287"/>
    </location>
</feature>
<dbReference type="Gene3D" id="1.20.1250.20">
    <property type="entry name" value="MFS general substrate transporter like domains"/>
    <property type="match status" value="1"/>
</dbReference>
<evidence type="ECO:0000256" key="4">
    <source>
        <dbReference type="ARBA" id="ARBA00023136"/>
    </source>
</evidence>
<evidence type="ECO:0000313" key="7">
    <source>
        <dbReference type="Proteomes" id="UP000242525"/>
    </source>
</evidence>
<name>A0A0J9XD86_GEOCN</name>
<keyword evidence="2 5" id="KW-0812">Transmembrane</keyword>
<dbReference type="PANTHER" id="PTHR21576">
    <property type="entry name" value="UNCHARACTERIZED NODULIN-LIKE PROTEIN"/>
    <property type="match status" value="1"/>
</dbReference>
<dbReference type="GO" id="GO:0000329">
    <property type="term" value="C:fungal-type vacuole membrane"/>
    <property type="evidence" value="ECO:0007669"/>
    <property type="project" value="TreeGrafter"/>
</dbReference>
<dbReference type="PANTHER" id="PTHR21576:SF158">
    <property type="entry name" value="RIBOSOMAL RNA-PROCESSING PROTEIN 12-LIKE CONSERVED DOMAIN-CONTAINING PROTEIN"/>
    <property type="match status" value="1"/>
</dbReference>
<evidence type="ECO:0000256" key="2">
    <source>
        <dbReference type="ARBA" id="ARBA00022692"/>
    </source>
</evidence>
<dbReference type="AlphaFoldDB" id="A0A0J9XD86"/>
<dbReference type="GO" id="GO:0022857">
    <property type="term" value="F:transmembrane transporter activity"/>
    <property type="evidence" value="ECO:0007669"/>
    <property type="project" value="InterPro"/>
</dbReference>
<dbReference type="InterPro" id="IPR011701">
    <property type="entry name" value="MFS"/>
</dbReference>
<dbReference type="OrthoDB" id="410267at2759"/>
<proteinExistence type="predicted"/>
<evidence type="ECO:0000313" key="6">
    <source>
        <dbReference type="EMBL" id="CDO55204.1"/>
    </source>
</evidence>
<feature type="transmembrane region" description="Helical" evidence="5">
    <location>
        <begin position="357"/>
        <end position="376"/>
    </location>
</feature>
<keyword evidence="3 5" id="KW-1133">Transmembrane helix</keyword>
<feature type="transmembrane region" description="Helical" evidence="5">
    <location>
        <begin position="162"/>
        <end position="184"/>
    </location>
</feature>
<dbReference type="EMBL" id="CCBN010000010">
    <property type="protein sequence ID" value="CDO55204.1"/>
    <property type="molecule type" value="Genomic_DNA"/>
</dbReference>
<feature type="transmembrane region" description="Helical" evidence="5">
    <location>
        <begin position="66"/>
        <end position="85"/>
    </location>
</feature>
<protein>
    <recommendedName>
        <fullName evidence="8">Nodulin-like domain-containing protein</fullName>
    </recommendedName>
</protein>
<keyword evidence="4 5" id="KW-0472">Membrane</keyword>
<gene>
    <name evidence="6" type="ORF">BN980_GECA10s01517g</name>
</gene>
<feature type="transmembrane region" description="Helical" evidence="5">
    <location>
        <begin position="382"/>
        <end position="404"/>
    </location>
</feature>
<comment type="subcellular location">
    <subcellularLocation>
        <location evidence="1">Membrane</location>
        <topology evidence="1">Multi-pass membrane protein</topology>
    </subcellularLocation>
</comment>
<dbReference type="STRING" id="1173061.A0A0J9XD86"/>
<evidence type="ECO:0000256" key="3">
    <source>
        <dbReference type="ARBA" id="ARBA00022989"/>
    </source>
</evidence>
<feature type="transmembrane region" description="Helical" evidence="5">
    <location>
        <begin position="465"/>
        <end position="484"/>
    </location>
</feature>
<comment type="caution">
    <text evidence="6">The sequence shown here is derived from an EMBL/GenBank/DDBJ whole genome shotgun (WGS) entry which is preliminary data.</text>
</comment>
<dbReference type="Proteomes" id="UP000242525">
    <property type="component" value="Unassembled WGS sequence"/>
</dbReference>
<dbReference type="Pfam" id="PF07690">
    <property type="entry name" value="MFS_1"/>
    <property type="match status" value="1"/>
</dbReference>
<evidence type="ECO:0000256" key="1">
    <source>
        <dbReference type="ARBA" id="ARBA00004141"/>
    </source>
</evidence>
<accession>A0A0J9XD86</accession>
<dbReference type="SUPFAM" id="SSF103473">
    <property type="entry name" value="MFS general substrate transporter"/>
    <property type="match status" value="1"/>
</dbReference>
<feature type="transmembrane region" description="Helical" evidence="5">
    <location>
        <begin position="137"/>
        <end position="155"/>
    </location>
</feature>
<evidence type="ECO:0008006" key="8">
    <source>
        <dbReference type="Google" id="ProtNLM"/>
    </source>
</evidence>
<evidence type="ECO:0000256" key="5">
    <source>
        <dbReference type="SAM" id="Phobius"/>
    </source>
</evidence>
<dbReference type="InterPro" id="IPR036259">
    <property type="entry name" value="MFS_trans_sf"/>
</dbReference>
<keyword evidence="7" id="KW-1185">Reference proteome</keyword>